<accession>A0A168S8T0</accession>
<sequence length="157" mass="18404">MNPLSDNHPWTSTEFQRQVYIQTMMESGARRLESNMFDAKYHWEQRDLTLTEIVVPHLQALAQREVEEKGTAYNQAINNLIRFYFPTTYTRKFIKRHLASLRRQEAARPSSPNEEDVAVTVWNTPPASPDAELHAEFEAVTNPFWGAETLYQWVMEE</sequence>
<organism evidence="1">
    <name type="scientific">Absidia glauca</name>
    <name type="common">Pin mould</name>
    <dbReference type="NCBI Taxonomy" id="4829"/>
    <lineage>
        <taxon>Eukaryota</taxon>
        <taxon>Fungi</taxon>
        <taxon>Fungi incertae sedis</taxon>
        <taxon>Mucoromycota</taxon>
        <taxon>Mucoromycotina</taxon>
        <taxon>Mucoromycetes</taxon>
        <taxon>Mucorales</taxon>
        <taxon>Cunninghamellaceae</taxon>
        <taxon>Absidia</taxon>
    </lineage>
</organism>
<dbReference type="Proteomes" id="UP000078561">
    <property type="component" value="Unassembled WGS sequence"/>
</dbReference>
<evidence type="ECO:0000313" key="2">
    <source>
        <dbReference type="Proteomes" id="UP000078561"/>
    </source>
</evidence>
<dbReference type="InParanoid" id="A0A168S8T0"/>
<keyword evidence="2" id="KW-1185">Reference proteome</keyword>
<name>A0A168S8T0_ABSGL</name>
<dbReference type="AlphaFoldDB" id="A0A168S8T0"/>
<gene>
    <name evidence="1" type="primary">ABSGL_13731.1 scaffold 14320</name>
</gene>
<reference evidence="1" key="1">
    <citation type="submission" date="2016-04" db="EMBL/GenBank/DDBJ databases">
        <authorList>
            <person name="Evans L.H."/>
            <person name="Alamgir A."/>
            <person name="Owens N."/>
            <person name="Weber N.D."/>
            <person name="Virtaneva K."/>
            <person name="Barbian K."/>
            <person name="Babar A."/>
            <person name="Rosenke K."/>
        </authorList>
    </citation>
    <scope>NUCLEOTIDE SEQUENCE [LARGE SCALE GENOMIC DNA]</scope>
    <source>
        <strain evidence="1">CBS 101.48</strain>
    </source>
</reference>
<proteinExistence type="predicted"/>
<protein>
    <submittedName>
        <fullName evidence="1">Uncharacterized protein</fullName>
    </submittedName>
</protein>
<dbReference type="EMBL" id="LT554883">
    <property type="protein sequence ID" value="SAM08070.1"/>
    <property type="molecule type" value="Genomic_DNA"/>
</dbReference>
<evidence type="ECO:0000313" key="1">
    <source>
        <dbReference type="EMBL" id="SAM08070.1"/>
    </source>
</evidence>